<dbReference type="Proteomes" id="UP000196218">
    <property type="component" value="Unassembled WGS sequence"/>
</dbReference>
<sequence length="173" mass="16753">MFVLQKSVPVKGVAALTADLGYAGQTAIDDSNGDRYAKVAGAWVKVADGAGNPVAPPLSGQITLKNSSGTVSRTLTATNGVATLAATDALVTNGSLIAVQNSAGADPHNATMSVTNGALTGAKLASTVALVDNGDTLTLQKSDGTTSAGNAGLNSPATATVASGVVTAVKAAS</sequence>
<protein>
    <submittedName>
        <fullName evidence="1">Uncharacterized protein</fullName>
    </submittedName>
</protein>
<dbReference type="RefSeq" id="WP_088925482.1">
    <property type="nucleotide sequence ID" value="NZ_CADFGW010000008.1"/>
</dbReference>
<dbReference type="AlphaFoldDB" id="A0ABD7LJH6"/>
<dbReference type="EMBL" id="FKJW01000003">
    <property type="protein sequence ID" value="SAK15809.1"/>
    <property type="molecule type" value="Genomic_DNA"/>
</dbReference>
<name>A0ABD7LJH6_9BURK</name>
<reference evidence="1 2" key="1">
    <citation type="submission" date="2016-04" db="EMBL/GenBank/DDBJ databases">
        <authorList>
            <person name="Peeters C."/>
        </authorList>
    </citation>
    <scope>NUCLEOTIDE SEQUENCE [LARGE SCALE GENOMIC DNA]</scope>
    <source>
        <strain evidence="1">LMG 29311</strain>
    </source>
</reference>
<evidence type="ECO:0000313" key="1">
    <source>
        <dbReference type="EMBL" id="SAK15809.1"/>
    </source>
</evidence>
<comment type="caution">
    <text evidence="1">The sequence shown here is derived from an EMBL/GenBank/DDBJ whole genome shotgun (WGS) entry which is preliminary data.</text>
</comment>
<evidence type="ECO:0000313" key="2">
    <source>
        <dbReference type="Proteomes" id="UP000196218"/>
    </source>
</evidence>
<proteinExistence type="predicted"/>
<gene>
    <name evidence="1" type="ORF">UA18_01381</name>
</gene>
<organism evidence="1 2">
    <name type="scientific">Burkholderia multivorans</name>
    <dbReference type="NCBI Taxonomy" id="87883"/>
    <lineage>
        <taxon>Bacteria</taxon>
        <taxon>Pseudomonadati</taxon>
        <taxon>Pseudomonadota</taxon>
        <taxon>Betaproteobacteria</taxon>
        <taxon>Burkholderiales</taxon>
        <taxon>Burkholderiaceae</taxon>
        <taxon>Burkholderia</taxon>
        <taxon>Burkholderia cepacia complex</taxon>
    </lineage>
</organism>
<accession>A0ABD7LJH6</accession>